<evidence type="ECO:0000256" key="2">
    <source>
        <dbReference type="ARBA" id="ARBA00023125"/>
    </source>
</evidence>
<dbReference type="SUPFAM" id="SSF64288">
    <property type="entry name" value="Chorismate lyase-like"/>
    <property type="match status" value="1"/>
</dbReference>
<evidence type="ECO:0000256" key="1">
    <source>
        <dbReference type="ARBA" id="ARBA00023015"/>
    </source>
</evidence>
<dbReference type="InterPro" id="IPR011663">
    <property type="entry name" value="UTRA"/>
</dbReference>
<keyword evidence="1" id="KW-0805">Transcription regulation</keyword>
<evidence type="ECO:0000313" key="6">
    <source>
        <dbReference type="Proteomes" id="UP000777935"/>
    </source>
</evidence>
<dbReference type="InterPro" id="IPR028978">
    <property type="entry name" value="Chorismate_lyase_/UTRA_dom_sf"/>
</dbReference>
<dbReference type="PANTHER" id="PTHR44846:SF1">
    <property type="entry name" value="MANNOSYL-D-GLYCERATE TRANSPORT_METABOLISM SYSTEM REPRESSOR MNGR-RELATED"/>
    <property type="match status" value="1"/>
</dbReference>
<dbReference type="Pfam" id="PF00392">
    <property type="entry name" value="GntR"/>
    <property type="match status" value="1"/>
</dbReference>
<evidence type="ECO:0000256" key="3">
    <source>
        <dbReference type="ARBA" id="ARBA00023163"/>
    </source>
</evidence>
<dbReference type="Gene3D" id="3.40.1410.10">
    <property type="entry name" value="Chorismate lyase-like"/>
    <property type="match status" value="1"/>
</dbReference>
<reference evidence="5 6" key="1">
    <citation type="submission" date="2020-06" db="EMBL/GenBank/DDBJ databases">
        <title>Sulfitobacter algicola sp. nov., isolated from green algae.</title>
        <authorList>
            <person name="Wang C."/>
        </authorList>
    </citation>
    <scope>NUCLEOTIDE SEQUENCE [LARGE SCALE GENOMIC DNA]</scope>
    <source>
        <strain evidence="5 6">1151</strain>
    </source>
</reference>
<dbReference type="InterPro" id="IPR000524">
    <property type="entry name" value="Tscrpt_reg_HTH_GntR"/>
</dbReference>
<dbReference type="InterPro" id="IPR036390">
    <property type="entry name" value="WH_DNA-bd_sf"/>
</dbReference>
<protein>
    <submittedName>
        <fullName evidence="5">GntR family transcriptional regulator</fullName>
    </submittedName>
</protein>
<sequence>MTPLYRKIADDLIERIVSGALPPGFMLPSETEIGEEYGASQGTARKALSELEQRGILERKQGRGTFVAQSTDEKSLYHFFRLRDADGNQIVPQPDSEQIIRRTATQAEASILFGVPVDVFEITRIRLINGKRRAHETIILPVPLFPGLDERGTLANALYPFYQRVYGVAVIEADESLTPYAAGAQEAVELELKMGTPMLAVDRVARDIQGRVVELRKSRYATDNLHYAITLR</sequence>
<evidence type="ECO:0000259" key="4">
    <source>
        <dbReference type="PROSITE" id="PS50949"/>
    </source>
</evidence>
<dbReference type="SUPFAM" id="SSF46785">
    <property type="entry name" value="Winged helix' DNA-binding domain"/>
    <property type="match status" value="1"/>
</dbReference>
<dbReference type="InterPro" id="IPR050679">
    <property type="entry name" value="Bact_HTH_transcr_reg"/>
</dbReference>
<keyword evidence="2" id="KW-0238">DNA-binding</keyword>
<feature type="domain" description="HTH gntR-type" evidence="4">
    <location>
        <begin position="2"/>
        <end position="70"/>
    </location>
</feature>
<dbReference type="PROSITE" id="PS50949">
    <property type="entry name" value="HTH_GNTR"/>
    <property type="match status" value="1"/>
</dbReference>
<dbReference type="EMBL" id="JABUFE010000010">
    <property type="protein sequence ID" value="NSX56153.1"/>
    <property type="molecule type" value="Genomic_DNA"/>
</dbReference>
<dbReference type="PANTHER" id="PTHR44846">
    <property type="entry name" value="MANNOSYL-D-GLYCERATE TRANSPORT/METABOLISM SYSTEM REPRESSOR MNGR-RELATED"/>
    <property type="match status" value="1"/>
</dbReference>
<dbReference type="RefSeq" id="WP_174139306.1">
    <property type="nucleotide sequence ID" value="NZ_JABUFE010000010.1"/>
</dbReference>
<gene>
    <name evidence="5" type="ORF">HRQ87_15265</name>
</gene>
<dbReference type="InterPro" id="IPR036388">
    <property type="entry name" value="WH-like_DNA-bd_sf"/>
</dbReference>
<dbReference type="CDD" id="cd07377">
    <property type="entry name" value="WHTH_GntR"/>
    <property type="match status" value="1"/>
</dbReference>
<dbReference type="Pfam" id="PF07702">
    <property type="entry name" value="UTRA"/>
    <property type="match status" value="1"/>
</dbReference>
<proteinExistence type="predicted"/>
<dbReference type="Gene3D" id="1.10.10.10">
    <property type="entry name" value="Winged helix-like DNA-binding domain superfamily/Winged helix DNA-binding domain"/>
    <property type="match status" value="1"/>
</dbReference>
<evidence type="ECO:0000313" key="5">
    <source>
        <dbReference type="EMBL" id="NSX56153.1"/>
    </source>
</evidence>
<name>A0ABX2J0A1_9RHOB</name>
<dbReference type="SMART" id="SM00345">
    <property type="entry name" value="HTH_GNTR"/>
    <property type="match status" value="1"/>
</dbReference>
<dbReference type="PRINTS" id="PR00035">
    <property type="entry name" value="HTHGNTR"/>
</dbReference>
<keyword evidence="3" id="KW-0804">Transcription</keyword>
<dbReference type="Proteomes" id="UP000777935">
    <property type="component" value="Unassembled WGS sequence"/>
</dbReference>
<dbReference type="SMART" id="SM00866">
    <property type="entry name" value="UTRA"/>
    <property type="match status" value="1"/>
</dbReference>
<accession>A0ABX2J0A1</accession>
<organism evidence="5 6">
    <name type="scientific">Parasulfitobacter algicola</name>
    <dbReference type="NCBI Taxonomy" id="2614809"/>
    <lineage>
        <taxon>Bacteria</taxon>
        <taxon>Pseudomonadati</taxon>
        <taxon>Pseudomonadota</taxon>
        <taxon>Alphaproteobacteria</taxon>
        <taxon>Rhodobacterales</taxon>
        <taxon>Roseobacteraceae</taxon>
        <taxon>Parasulfitobacter</taxon>
    </lineage>
</organism>
<keyword evidence="6" id="KW-1185">Reference proteome</keyword>
<comment type="caution">
    <text evidence="5">The sequence shown here is derived from an EMBL/GenBank/DDBJ whole genome shotgun (WGS) entry which is preliminary data.</text>
</comment>